<dbReference type="Proteomes" id="UP000005408">
    <property type="component" value="Unassembled WGS sequence"/>
</dbReference>
<feature type="domain" description="Neurotransmitter-gated ion-channel ligand-binding" evidence="16">
    <location>
        <begin position="99"/>
        <end position="305"/>
    </location>
</feature>
<dbReference type="PRINTS" id="PR00252">
    <property type="entry name" value="NRIONCHANNEL"/>
</dbReference>
<dbReference type="CDD" id="cd19051">
    <property type="entry name" value="LGIC_TM_cation"/>
    <property type="match status" value="1"/>
</dbReference>
<dbReference type="Pfam" id="PF02931">
    <property type="entry name" value="Neur_chan_LBD"/>
    <property type="match status" value="1"/>
</dbReference>
<evidence type="ECO:0008006" key="20">
    <source>
        <dbReference type="Google" id="ProtNLM"/>
    </source>
</evidence>
<dbReference type="AlphaFoldDB" id="A0A8W8IG09"/>
<evidence type="ECO:0000256" key="12">
    <source>
        <dbReference type="ARBA" id="ARBA00023286"/>
    </source>
</evidence>
<dbReference type="InterPro" id="IPR036719">
    <property type="entry name" value="Neuro-gated_channel_TM_sf"/>
</dbReference>
<keyword evidence="19" id="KW-1185">Reference proteome</keyword>
<accession>A0A8W8IG09</accession>
<evidence type="ECO:0000256" key="15">
    <source>
        <dbReference type="RuleBase" id="RU000687"/>
    </source>
</evidence>
<proteinExistence type="inferred from homology"/>
<feature type="domain" description="Neurotransmitter-gated ion-channel transmembrane" evidence="17">
    <location>
        <begin position="312"/>
        <end position="544"/>
    </location>
</feature>
<sequence>MANHPIVCTDQYLDPTLTRTADRDLYLRKSLFSVPFSMYDCVPSLPRPTLQTPHGLSECLAKMTSRIVLISAFCCILGFLVRSADAVGTDDPRVRLTDEQRLYKELLRNYDRNTRPVYNASHPVNVNISISLTQIFDVEEKNQVLTTNIWLDQSWKDEKLGWDPAHYNNLTVLRIPCNNIWLPDIVLYNSAEDYTGGYMEALAMVSYDGTVFWPPIVKFRSTCEIDITYYPFDDQLCKMKFGSWAYDGSQVDVFNTTKGVDLTNFVRNGEWELLSVKSIRHNIRYPCCSEMFPDVTFWIHLKRRTLYYTYNVIIPCVMLSILTMVGFWIRPESGEKVSLGLTVLLAFSVFMLLIAENMPATSNFVPLIGIYLTTVMALTSFSVIMAVVTSNINLRGFKEVDLPRWLRKLIIVCAKINCMKLAYVTTADCGTVDDRHGKEKYYQMHTTFSNDSGCALIDYENNSTKQKCEMHGNSTEHVQGEVGVCNDSWVTREILARLQMLVDKEEEKERSDLVCKRWMEAAEVIDRCLFWLFIFGTLFSTIILLVVIPSIRPYDNHGDIVAT</sequence>
<dbReference type="Gene3D" id="1.20.58.390">
    <property type="entry name" value="Neurotransmitter-gated ion-channel transmembrane domain"/>
    <property type="match status" value="1"/>
</dbReference>
<keyword evidence="13 15" id="KW-0407">Ion channel</keyword>
<keyword evidence="2 15" id="KW-0813">Transport</keyword>
<dbReference type="InterPro" id="IPR006029">
    <property type="entry name" value="Neurotrans-gated_channel_TM"/>
</dbReference>
<evidence type="ECO:0000259" key="16">
    <source>
        <dbReference type="Pfam" id="PF02931"/>
    </source>
</evidence>
<evidence type="ECO:0000256" key="3">
    <source>
        <dbReference type="ARBA" id="ARBA00022475"/>
    </source>
</evidence>
<name>A0A8W8IG09_MAGGI</name>
<protein>
    <recommendedName>
        <fullName evidence="20">Neuronal acetylcholine receptor subunit alpha-10</fullName>
    </recommendedName>
</protein>
<dbReference type="Gene3D" id="2.70.170.10">
    <property type="entry name" value="Neurotransmitter-gated ion-channel ligand-binding domain"/>
    <property type="match status" value="1"/>
</dbReference>
<dbReference type="SUPFAM" id="SSF90112">
    <property type="entry name" value="Neurotransmitter-gated ion-channel transmembrane pore"/>
    <property type="match status" value="1"/>
</dbReference>
<evidence type="ECO:0000256" key="10">
    <source>
        <dbReference type="ARBA" id="ARBA00023170"/>
    </source>
</evidence>
<evidence type="ECO:0000313" key="18">
    <source>
        <dbReference type="EnsemblMetazoa" id="G13726.1:cds"/>
    </source>
</evidence>
<keyword evidence="10" id="KW-0675">Receptor</keyword>
<evidence type="ECO:0000256" key="13">
    <source>
        <dbReference type="ARBA" id="ARBA00023303"/>
    </source>
</evidence>
<keyword evidence="12" id="KW-1071">Ligand-gated ion channel</keyword>
<keyword evidence="9" id="KW-1015">Disulfide bond</keyword>
<dbReference type="InterPro" id="IPR038050">
    <property type="entry name" value="Neuro_actylchol_rec"/>
</dbReference>
<comment type="similarity">
    <text evidence="1">Belongs to the ligand-gated ion channel (TC 1.A.9) family. Acetylcholine receptor (TC 1.A.9.1) subfamily.</text>
</comment>
<evidence type="ECO:0000256" key="1">
    <source>
        <dbReference type="ARBA" id="ARBA00009237"/>
    </source>
</evidence>
<evidence type="ECO:0000256" key="5">
    <source>
        <dbReference type="ARBA" id="ARBA00022989"/>
    </source>
</evidence>
<feature type="transmembrane region" description="Helical" evidence="15">
    <location>
        <begin position="367"/>
        <end position="388"/>
    </location>
</feature>
<organism evidence="18 19">
    <name type="scientific">Magallana gigas</name>
    <name type="common">Pacific oyster</name>
    <name type="synonym">Crassostrea gigas</name>
    <dbReference type="NCBI Taxonomy" id="29159"/>
    <lineage>
        <taxon>Eukaryota</taxon>
        <taxon>Metazoa</taxon>
        <taxon>Spiralia</taxon>
        <taxon>Lophotrochozoa</taxon>
        <taxon>Mollusca</taxon>
        <taxon>Bivalvia</taxon>
        <taxon>Autobranchia</taxon>
        <taxon>Pteriomorphia</taxon>
        <taxon>Ostreida</taxon>
        <taxon>Ostreoidea</taxon>
        <taxon>Ostreidae</taxon>
        <taxon>Magallana</taxon>
    </lineage>
</organism>
<dbReference type="PROSITE" id="PS00236">
    <property type="entry name" value="NEUROTR_ION_CHANNEL"/>
    <property type="match status" value="1"/>
</dbReference>
<dbReference type="CDD" id="cd18997">
    <property type="entry name" value="LGIC_ECD_nAChR"/>
    <property type="match status" value="1"/>
</dbReference>
<evidence type="ECO:0000256" key="9">
    <source>
        <dbReference type="ARBA" id="ARBA00023157"/>
    </source>
</evidence>
<dbReference type="SUPFAM" id="SSF63712">
    <property type="entry name" value="Nicotinic receptor ligand binding domain-like"/>
    <property type="match status" value="1"/>
</dbReference>
<dbReference type="GO" id="GO:0004888">
    <property type="term" value="F:transmembrane signaling receptor activity"/>
    <property type="evidence" value="ECO:0007669"/>
    <property type="project" value="InterPro"/>
</dbReference>
<dbReference type="GO" id="GO:0045211">
    <property type="term" value="C:postsynaptic membrane"/>
    <property type="evidence" value="ECO:0007669"/>
    <property type="project" value="InterPro"/>
</dbReference>
<evidence type="ECO:0000256" key="14">
    <source>
        <dbReference type="ARBA" id="ARBA00034099"/>
    </source>
</evidence>
<dbReference type="EnsemblMetazoa" id="G13726.1">
    <property type="protein sequence ID" value="G13726.1:cds"/>
    <property type="gene ID" value="G13726"/>
</dbReference>
<dbReference type="InterPro" id="IPR006201">
    <property type="entry name" value="Neur_channel"/>
</dbReference>
<keyword evidence="3" id="KW-1003">Cell membrane</keyword>
<evidence type="ECO:0000256" key="6">
    <source>
        <dbReference type="ARBA" id="ARBA00023018"/>
    </source>
</evidence>
<evidence type="ECO:0000256" key="2">
    <source>
        <dbReference type="ARBA" id="ARBA00022448"/>
    </source>
</evidence>
<evidence type="ECO:0000313" key="19">
    <source>
        <dbReference type="Proteomes" id="UP000005408"/>
    </source>
</evidence>
<keyword evidence="7 15" id="KW-0406">Ion transport</keyword>
<feature type="transmembrane region" description="Helical" evidence="15">
    <location>
        <begin position="528"/>
        <end position="548"/>
    </location>
</feature>
<feature type="transmembrane region" description="Helical" evidence="15">
    <location>
        <begin position="307"/>
        <end position="329"/>
    </location>
</feature>
<keyword evidence="5 15" id="KW-1133">Transmembrane helix</keyword>
<dbReference type="OMA" id="YTDGYMQ"/>
<dbReference type="InterPro" id="IPR018000">
    <property type="entry name" value="Neurotransmitter_ion_chnl_CS"/>
</dbReference>
<keyword evidence="6" id="KW-0770">Synapse</keyword>
<dbReference type="PANTHER" id="PTHR18945">
    <property type="entry name" value="NEUROTRANSMITTER GATED ION CHANNEL"/>
    <property type="match status" value="1"/>
</dbReference>
<dbReference type="InterPro" id="IPR036734">
    <property type="entry name" value="Neur_chan_lig-bd_sf"/>
</dbReference>
<dbReference type="FunFam" id="1.20.58.390:FF:000043">
    <property type="entry name" value="AcetylCholine Receptor"/>
    <property type="match status" value="1"/>
</dbReference>
<keyword evidence="8 15" id="KW-0472">Membrane</keyword>
<dbReference type="InterPro" id="IPR006202">
    <property type="entry name" value="Neur_chan_lig-bd"/>
</dbReference>
<comment type="subcellular location">
    <subcellularLocation>
        <location evidence="14">Synaptic cell membrane</location>
        <topology evidence="14">Multi-pass membrane protein</topology>
    </subcellularLocation>
</comment>
<dbReference type="FunFam" id="2.70.170.10:FF:000016">
    <property type="entry name" value="Nicotinic acetylcholine receptor subunit"/>
    <property type="match status" value="1"/>
</dbReference>
<dbReference type="InterPro" id="IPR002394">
    <property type="entry name" value="Nicotinic_acetylcholine_rcpt"/>
</dbReference>
<dbReference type="NCBIfam" id="TIGR00860">
    <property type="entry name" value="LIC"/>
    <property type="match status" value="1"/>
</dbReference>
<evidence type="ECO:0000256" key="4">
    <source>
        <dbReference type="ARBA" id="ARBA00022692"/>
    </source>
</evidence>
<reference evidence="18" key="1">
    <citation type="submission" date="2022-08" db="UniProtKB">
        <authorList>
            <consortium name="EnsemblMetazoa"/>
        </authorList>
    </citation>
    <scope>IDENTIFICATION</scope>
    <source>
        <strain evidence="18">05x7-T-G4-1.051#20</strain>
    </source>
</reference>
<keyword evidence="11" id="KW-0325">Glycoprotein</keyword>
<dbReference type="Pfam" id="PF02932">
    <property type="entry name" value="Neur_chan_memb"/>
    <property type="match status" value="1"/>
</dbReference>
<dbReference type="OrthoDB" id="5975154at2759"/>
<keyword evidence="4 15" id="KW-0812">Transmembrane</keyword>
<evidence type="ECO:0000256" key="11">
    <source>
        <dbReference type="ARBA" id="ARBA00023180"/>
    </source>
</evidence>
<evidence type="ECO:0000256" key="8">
    <source>
        <dbReference type="ARBA" id="ARBA00023136"/>
    </source>
</evidence>
<feature type="transmembrane region" description="Helical" evidence="15">
    <location>
        <begin position="336"/>
        <end position="355"/>
    </location>
</feature>
<dbReference type="PRINTS" id="PR00254">
    <property type="entry name" value="NICOTINICR"/>
</dbReference>
<evidence type="ECO:0000256" key="7">
    <source>
        <dbReference type="ARBA" id="ARBA00023065"/>
    </source>
</evidence>
<dbReference type="GO" id="GO:0022848">
    <property type="term" value="F:acetylcholine-gated monoatomic cation-selective channel activity"/>
    <property type="evidence" value="ECO:0007669"/>
    <property type="project" value="InterPro"/>
</dbReference>
<evidence type="ECO:0000259" key="17">
    <source>
        <dbReference type="Pfam" id="PF02932"/>
    </source>
</evidence>